<evidence type="ECO:0000313" key="4">
    <source>
        <dbReference type="Proteomes" id="UP001431902"/>
    </source>
</evidence>
<dbReference type="InterPro" id="IPR050261">
    <property type="entry name" value="FrsA_esterase"/>
</dbReference>
<comment type="caution">
    <text evidence="3">The sequence shown here is derived from an EMBL/GenBank/DDBJ whole genome shotgun (WGS) entry which is preliminary data.</text>
</comment>
<dbReference type="InterPro" id="IPR022742">
    <property type="entry name" value="Hydrolase_4"/>
</dbReference>
<keyword evidence="1 3" id="KW-0378">Hydrolase</keyword>
<evidence type="ECO:0000256" key="1">
    <source>
        <dbReference type="ARBA" id="ARBA00022801"/>
    </source>
</evidence>
<sequence length="309" mass="33009">MTLLSGFAVGVVCVLGMRYLAHALILRGLRAPRLPHLQTPADQGYRCAEVRLPTARGQLFAWFVPANSSGPSPAVVVIHGWGANASLMLPALQPLHSAGYAVLLVDALCHGQSDGAAFTSLPRFADDIATGLDWLKEQASVDAARLAIMGHSVGAGAAMLCATRRSDVRAVISMSAFAHPQDIMRSFLQEARIPYLLVGWYVMRHVQRVIGARFDDIAPVKSIRQLHCPVLLVHGTEDSVVPISDLHRLMQAGAAGQVQCLCVNGGHDPSAAFEAADLQALTGFLQQAFGVVQGCELSPLRKPMSERPA</sequence>
<dbReference type="InterPro" id="IPR029058">
    <property type="entry name" value="AB_hydrolase_fold"/>
</dbReference>
<organism evidence="3 4">
    <name type="scientific">Limnohabitans lacus</name>
    <dbReference type="NCBI Taxonomy" id="3045173"/>
    <lineage>
        <taxon>Bacteria</taxon>
        <taxon>Pseudomonadati</taxon>
        <taxon>Pseudomonadota</taxon>
        <taxon>Betaproteobacteria</taxon>
        <taxon>Burkholderiales</taxon>
        <taxon>Comamonadaceae</taxon>
        <taxon>Limnohabitans</taxon>
    </lineage>
</organism>
<dbReference type="PANTHER" id="PTHR22946:SF9">
    <property type="entry name" value="POLYKETIDE TRANSFERASE AF380"/>
    <property type="match status" value="1"/>
</dbReference>
<dbReference type="RefSeq" id="WP_283224502.1">
    <property type="nucleotide sequence ID" value="NZ_JASGBH010000006.1"/>
</dbReference>
<dbReference type="PANTHER" id="PTHR22946">
    <property type="entry name" value="DIENELACTONE HYDROLASE DOMAIN-CONTAINING PROTEIN-RELATED"/>
    <property type="match status" value="1"/>
</dbReference>
<evidence type="ECO:0000313" key="3">
    <source>
        <dbReference type="EMBL" id="MDI9234124.1"/>
    </source>
</evidence>
<dbReference type="Pfam" id="PF12146">
    <property type="entry name" value="Hydrolase_4"/>
    <property type="match status" value="1"/>
</dbReference>
<dbReference type="GO" id="GO:0016787">
    <property type="term" value="F:hydrolase activity"/>
    <property type="evidence" value="ECO:0007669"/>
    <property type="project" value="UniProtKB-KW"/>
</dbReference>
<reference evidence="3" key="1">
    <citation type="submission" date="2023-05" db="EMBL/GenBank/DDBJ databases">
        <title>Limnohabitans sp. strain HM2-2 Genome sequencing and assembly.</title>
        <authorList>
            <person name="Jung Y."/>
        </authorList>
    </citation>
    <scope>NUCLEOTIDE SEQUENCE</scope>
    <source>
        <strain evidence="3">HM2-2</strain>
    </source>
</reference>
<accession>A0ABT6X822</accession>
<feature type="domain" description="Serine aminopeptidase S33" evidence="2">
    <location>
        <begin position="71"/>
        <end position="189"/>
    </location>
</feature>
<dbReference type="SUPFAM" id="SSF53474">
    <property type="entry name" value="alpha/beta-Hydrolases"/>
    <property type="match status" value="1"/>
</dbReference>
<gene>
    <name evidence="3" type="ORF">QLQ16_09770</name>
</gene>
<dbReference type="Proteomes" id="UP001431902">
    <property type="component" value="Unassembled WGS sequence"/>
</dbReference>
<dbReference type="EMBL" id="JASGBH010000006">
    <property type="protein sequence ID" value="MDI9234124.1"/>
    <property type="molecule type" value="Genomic_DNA"/>
</dbReference>
<name>A0ABT6X822_9BURK</name>
<proteinExistence type="predicted"/>
<dbReference type="Gene3D" id="3.40.50.1820">
    <property type="entry name" value="alpha/beta hydrolase"/>
    <property type="match status" value="1"/>
</dbReference>
<evidence type="ECO:0000259" key="2">
    <source>
        <dbReference type="Pfam" id="PF12146"/>
    </source>
</evidence>
<protein>
    <submittedName>
        <fullName evidence="3">Alpha/beta fold hydrolase</fullName>
    </submittedName>
</protein>
<keyword evidence="4" id="KW-1185">Reference proteome</keyword>